<accession>A0A0D3J627</accession>
<dbReference type="HOGENOM" id="CLU_2799339_0_0_1"/>
<evidence type="ECO:0008006" key="3">
    <source>
        <dbReference type="Google" id="ProtNLM"/>
    </source>
</evidence>
<dbReference type="RefSeq" id="XP_005771391.1">
    <property type="nucleotide sequence ID" value="XM_005771334.1"/>
</dbReference>
<dbReference type="PaxDb" id="2903-EOD08171"/>
<dbReference type="KEGG" id="ehx:EMIHUDRAFT_422511"/>
<protein>
    <recommendedName>
        <fullName evidence="3">Amino acid permease/ SLC12A domain-containing protein</fullName>
    </recommendedName>
</protein>
<dbReference type="EnsemblProtists" id="EOD08171">
    <property type="protein sequence ID" value="EOD08171"/>
    <property type="gene ID" value="EMIHUDRAFT_422511"/>
</dbReference>
<proteinExistence type="predicted"/>
<dbReference type="RefSeq" id="XP_005760600.1">
    <property type="nucleotide sequence ID" value="XM_005760543.1"/>
</dbReference>
<dbReference type="AlphaFoldDB" id="A0A0D3J627"/>
<organism evidence="1 2">
    <name type="scientific">Emiliania huxleyi (strain CCMP1516)</name>
    <dbReference type="NCBI Taxonomy" id="280463"/>
    <lineage>
        <taxon>Eukaryota</taxon>
        <taxon>Haptista</taxon>
        <taxon>Haptophyta</taxon>
        <taxon>Prymnesiophyceae</taxon>
        <taxon>Isochrysidales</taxon>
        <taxon>Noelaerhabdaceae</taxon>
        <taxon>Emiliania</taxon>
    </lineage>
</organism>
<evidence type="ECO:0000313" key="2">
    <source>
        <dbReference type="Proteomes" id="UP000013827"/>
    </source>
</evidence>
<dbReference type="EnsemblProtists" id="EOD18962">
    <property type="protein sequence ID" value="EOD18962"/>
    <property type="gene ID" value="EMIHUDRAFT_424888"/>
</dbReference>
<sequence>MMTAVSAAKTVVTGSDLQGGGVFSFIKAKGTPQNRAIIASVFVALGTLVANPSIVTALTADASINSDI</sequence>
<name>A0A0D3J627_EMIH1</name>
<dbReference type="Proteomes" id="UP000013827">
    <property type="component" value="Unassembled WGS sequence"/>
</dbReference>
<dbReference type="GeneID" id="17254290"/>
<reference evidence="1" key="2">
    <citation type="submission" date="2024-10" db="UniProtKB">
        <authorList>
            <consortium name="EnsemblProtists"/>
        </authorList>
    </citation>
    <scope>IDENTIFICATION</scope>
</reference>
<keyword evidence="2" id="KW-1185">Reference proteome</keyword>
<reference evidence="2" key="1">
    <citation type="journal article" date="2013" name="Nature">
        <title>Pan genome of the phytoplankton Emiliania underpins its global distribution.</title>
        <authorList>
            <person name="Read B.A."/>
            <person name="Kegel J."/>
            <person name="Klute M.J."/>
            <person name="Kuo A."/>
            <person name="Lefebvre S.C."/>
            <person name="Maumus F."/>
            <person name="Mayer C."/>
            <person name="Miller J."/>
            <person name="Monier A."/>
            <person name="Salamov A."/>
            <person name="Young J."/>
            <person name="Aguilar M."/>
            <person name="Claverie J.M."/>
            <person name="Frickenhaus S."/>
            <person name="Gonzalez K."/>
            <person name="Herman E.K."/>
            <person name="Lin Y.C."/>
            <person name="Napier J."/>
            <person name="Ogata H."/>
            <person name="Sarno A.F."/>
            <person name="Shmutz J."/>
            <person name="Schroeder D."/>
            <person name="de Vargas C."/>
            <person name="Verret F."/>
            <person name="von Dassow P."/>
            <person name="Valentin K."/>
            <person name="Van de Peer Y."/>
            <person name="Wheeler G."/>
            <person name="Dacks J.B."/>
            <person name="Delwiche C.F."/>
            <person name="Dyhrman S.T."/>
            <person name="Glockner G."/>
            <person name="John U."/>
            <person name="Richards T."/>
            <person name="Worden A.Z."/>
            <person name="Zhang X."/>
            <person name="Grigoriev I.V."/>
            <person name="Allen A.E."/>
            <person name="Bidle K."/>
            <person name="Borodovsky M."/>
            <person name="Bowler C."/>
            <person name="Brownlee C."/>
            <person name="Cock J.M."/>
            <person name="Elias M."/>
            <person name="Gladyshev V.N."/>
            <person name="Groth M."/>
            <person name="Guda C."/>
            <person name="Hadaegh A."/>
            <person name="Iglesias-Rodriguez M.D."/>
            <person name="Jenkins J."/>
            <person name="Jones B.M."/>
            <person name="Lawson T."/>
            <person name="Leese F."/>
            <person name="Lindquist E."/>
            <person name="Lobanov A."/>
            <person name="Lomsadze A."/>
            <person name="Malik S.B."/>
            <person name="Marsh M.E."/>
            <person name="Mackinder L."/>
            <person name="Mock T."/>
            <person name="Mueller-Roeber B."/>
            <person name="Pagarete A."/>
            <person name="Parker M."/>
            <person name="Probert I."/>
            <person name="Quesneville H."/>
            <person name="Raines C."/>
            <person name="Rensing S.A."/>
            <person name="Riano-Pachon D.M."/>
            <person name="Richier S."/>
            <person name="Rokitta S."/>
            <person name="Shiraiwa Y."/>
            <person name="Soanes D.M."/>
            <person name="van der Giezen M."/>
            <person name="Wahlund T.M."/>
            <person name="Williams B."/>
            <person name="Wilson W."/>
            <person name="Wolfe G."/>
            <person name="Wurch L.L."/>
        </authorList>
    </citation>
    <scope>NUCLEOTIDE SEQUENCE</scope>
</reference>
<dbReference type="GeneID" id="17264508"/>
<evidence type="ECO:0000313" key="1">
    <source>
        <dbReference type="EnsemblProtists" id="EOD18962"/>
    </source>
</evidence>
<dbReference type="KEGG" id="ehx:EMIHUDRAFT_424888"/>